<dbReference type="SUPFAM" id="SSF69786">
    <property type="entry name" value="YggU-like"/>
    <property type="match status" value="1"/>
</dbReference>
<dbReference type="STRING" id="1194695.A0A5A7TGR9"/>
<evidence type="ECO:0000256" key="2">
    <source>
        <dbReference type="SAM" id="MobiDB-lite"/>
    </source>
</evidence>
<dbReference type="Gene3D" id="3.30.1200.10">
    <property type="entry name" value="YggU-like"/>
    <property type="match status" value="1"/>
</dbReference>
<dbReference type="Proteomes" id="UP000321393">
    <property type="component" value="Unassembled WGS sequence"/>
</dbReference>
<dbReference type="Proteomes" id="UP000321947">
    <property type="component" value="Unassembled WGS sequence"/>
</dbReference>
<evidence type="ECO:0000313" key="3">
    <source>
        <dbReference type="EMBL" id="KAA0040777.1"/>
    </source>
</evidence>
<dbReference type="SMART" id="SM01152">
    <property type="entry name" value="DUF167"/>
    <property type="match status" value="1"/>
</dbReference>
<name>A0A5A7TGR9_CUCMM</name>
<dbReference type="PANTHER" id="PTHR47817:SF2">
    <property type="entry name" value="OS04G0686300 PROTEIN"/>
    <property type="match status" value="1"/>
</dbReference>
<evidence type="ECO:0000313" key="4">
    <source>
        <dbReference type="EMBL" id="TYK02093.1"/>
    </source>
</evidence>
<feature type="region of interest" description="Disordered" evidence="2">
    <location>
        <begin position="1"/>
        <end position="20"/>
    </location>
</feature>
<gene>
    <name evidence="4" type="ORF">E5676_scaffold680G00800</name>
    <name evidence="3" type="ORF">E6C27_scaffold703G00450</name>
</gene>
<dbReference type="InterPro" id="IPR036591">
    <property type="entry name" value="YggU-like_sf"/>
</dbReference>
<sequence>MPPAKKGKTKAPKATESIQSSVKTNNYPSYFDDDALGVQIDAPAKDGEANAALLDYMSSVLGVKRRQVSIGSGSKSRGKVVIVEEVLEDHITLLPPSSMKERAKMLRMVGVYHSGKILVEYGECLLELKLRRNLMDCHSLRLFWNLIEAAFHWPMALLGDTKMVLAYTLGGNPSKKEKKLLWEQFVRAFYCSIWLERYRRTVREKELAYHHNFVGEGLSVEFFSILDSFYGSNVTGLCSRILEELCMGAVKSFLNQFYC</sequence>
<dbReference type="OrthoDB" id="244097at2759"/>
<evidence type="ECO:0000313" key="6">
    <source>
        <dbReference type="Proteomes" id="UP000321947"/>
    </source>
</evidence>
<feature type="compositionally biased region" description="Basic residues" evidence="2">
    <location>
        <begin position="1"/>
        <end position="11"/>
    </location>
</feature>
<organism evidence="3 5">
    <name type="scientific">Cucumis melo var. makuwa</name>
    <name type="common">Oriental melon</name>
    <dbReference type="NCBI Taxonomy" id="1194695"/>
    <lineage>
        <taxon>Eukaryota</taxon>
        <taxon>Viridiplantae</taxon>
        <taxon>Streptophyta</taxon>
        <taxon>Embryophyta</taxon>
        <taxon>Tracheophyta</taxon>
        <taxon>Spermatophyta</taxon>
        <taxon>Magnoliopsida</taxon>
        <taxon>eudicotyledons</taxon>
        <taxon>Gunneridae</taxon>
        <taxon>Pentapetalae</taxon>
        <taxon>rosids</taxon>
        <taxon>fabids</taxon>
        <taxon>Cucurbitales</taxon>
        <taxon>Cucurbitaceae</taxon>
        <taxon>Benincaseae</taxon>
        <taxon>Cucumis</taxon>
    </lineage>
</organism>
<protein>
    <submittedName>
        <fullName evidence="3">UPF0235 protein</fullName>
    </submittedName>
</protein>
<dbReference type="EMBL" id="SSTD01015891">
    <property type="protein sequence ID" value="TYK02093.1"/>
    <property type="molecule type" value="Genomic_DNA"/>
</dbReference>
<dbReference type="PANTHER" id="PTHR47817">
    <property type="entry name" value="OS04G0686300 PROTEIN"/>
    <property type="match status" value="1"/>
</dbReference>
<dbReference type="Pfam" id="PF02594">
    <property type="entry name" value="DUF167"/>
    <property type="match status" value="1"/>
</dbReference>
<dbReference type="EMBL" id="SSTE01017065">
    <property type="protein sequence ID" value="KAA0040777.1"/>
    <property type="molecule type" value="Genomic_DNA"/>
</dbReference>
<evidence type="ECO:0000256" key="1">
    <source>
        <dbReference type="ARBA" id="ARBA00010364"/>
    </source>
</evidence>
<comment type="similarity">
    <text evidence="1">Belongs to the UPF0235 family.</text>
</comment>
<dbReference type="NCBIfam" id="TIGR00251">
    <property type="entry name" value="DUF167 family protein"/>
    <property type="match status" value="1"/>
</dbReference>
<evidence type="ECO:0000313" key="5">
    <source>
        <dbReference type="Proteomes" id="UP000321393"/>
    </source>
</evidence>
<comment type="caution">
    <text evidence="3">The sequence shown here is derived from an EMBL/GenBank/DDBJ whole genome shotgun (WGS) entry which is preliminary data.</text>
</comment>
<dbReference type="AlphaFoldDB" id="A0A5A7TGR9"/>
<accession>A0A5A7TGR9</accession>
<reference evidence="5 6" key="1">
    <citation type="submission" date="2019-08" db="EMBL/GenBank/DDBJ databases">
        <title>Draft genome sequences of two oriental melons (Cucumis melo L. var makuwa).</title>
        <authorList>
            <person name="Kwon S.-Y."/>
        </authorList>
    </citation>
    <scope>NUCLEOTIDE SEQUENCE [LARGE SCALE GENOMIC DNA]</scope>
    <source>
        <strain evidence="6">cv. Chang Bougi</strain>
        <strain evidence="5">cv. SW 3</strain>
        <tissue evidence="3">Leaf</tissue>
    </source>
</reference>
<proteinExistence type="inferred from homology"/>
<dbReference type="InterPro" id="IPR003746">
    <property type="entry name" value="DUF167"/>
</dbReference>